<comment type="caution">
    <text evidence="10">The sequence shown here is derived from an EMBL/GenBank/DDBJ whole genome shotgun (WGS) entry which is preliminary data.</text>
</comment>
<organism evidence="10 11">
    <name type="scientific">Tothia fuscella</name>
    <dbReference type="NCBI Taxonomy" id="1048955"/>
    <lineage>
        <taxon>Eukaryota</taxon>
        <taxon>Fungi</taxon>
        <taxon>Dikarya</taxon>
        <taxon>Ascomycota</taxon>
        <taxon>Pezizomycotina</taxon>
        <taxon>Dothideomycetes</taxon>
        <taxon>Pleosporomycetidae</taxon>
        <taxon>Venturiales</taxon>
        <taxon>Cylindrosympodiaceae</taxon>
        <taxon>Tothia</taxon>
    </lineage>
</organism>
<dbReference type="GO" id="GO:0005783">
    <property type="term" value="C:endoplasmic reticulum"/>
    <property type="evidence" value="ECO:0007669"/>
    <property type="project" value="TreeGrafter"/>
</dbReference>
<dbReference type="PROSITE" id="PS50192">
    <property type="entry name" value="T_SNARE"/>
    <property type="match status" value="1"/>
</dbReference>
<evidence type="ECO:0000256" key="8">
    <source>
        <dbReference type="ARBA" id="ARBA00023136"/>
    </source>
</evidence>
<keyword evidence="11" id="KW-1185">Reference proteome</keyword>
<keyword evidence="7" id="KW-0175">Coiled coil</keyword>
<evidence type="ECO:0000313" key="11">
    <source>
        <dbReference type="Proteomes" id="UP000800235"/>
    </source>
</evidence>
<protein>
    <submittedName>
        <fullName evidence="10">Snare protein syntaxin-like protein 18/UFE1</fullName>
    </submittedName>
</protein>
<accession>A0A9P4NJL6</accession>
<feature type="domain" description="T-SNARE coiled-coil homology" evidence="9">
    <location>
        <begin position="278"/>
        <end position="340"/>
    </location>
</feature>
<evidence type="ECO:0000256" key="7">
    <source>
        <dbReference type="ARBA" id="ARBA00023054"/>
    </source>
</evidence>
<dbReference type="SUPFAM" id="SSF58038">
    <property type="entry name" value="SNARE fusion complex"/>
    <property type="match status" value="1"/>
</dbReference>
<keyword evidence="6" id="KW-1133">Transmembrane helix</keyword>
<evidence type="ECO:0000256" key="1">
    <source>
        <dbReference type="ARBA" id="ARBA00004211"/>
    </source>
</evidence>
<dbReference type="Proteomes" id="UP000800235">
    <property type="component" value="Unassembled WGS sequence"/>
</dbReference>
<evidence type="ECO:0000256" key="5">
    <source>
        <dbReference type="ARBA" id="ARBA00022927"/>
    </source>
</evidence>
<dbReference type="Gene3D" id="1.20.5.110">
    <property type="match status" value="1"/>
</dbReference>
<evidence type="ECO:0000256" key="6">
    <source>
        <dbReference type="ARBA" id="ARBA00022989"/>
    </source>
</evidence>
<evidence type="ECO:0000313" key="10">
    <source>
        <dbReference type="EMBL" id="KAF2423776.1"/>
    </source>
</evidence>
<evidence type="ECO:0000259" key="9">
    <source>
        <dbReference type="PROSITE" id="PS50192"/>
    </source>
</evidence>
<reference evidence="10" key="1">
    <citation type="journal article" date="2020" name="Stud. Mycol.">
        <title>101 Dothideomycetes genomes: a test case for predicting lifestyles and emergence of pathogens.</title>
        <authorList>
            <person name="Haridas S."/>
            <person name="Albert R."/>
            <person name="Binder M."/>
            <person name="Bloem J."/>
            <person name="Labutti K."/>
            <person name="Salamov A."/>
            <person name="Andreopoulos B."/>
            <person name="Baker S."/>
            <person name="Barry K."/>
            <person name="Bills G."/>
            <person name="Bluhm B."/>
            <person name="Cannon C."/>
            <person name="Castanera R."/>
            <person name="Culley D."/>
            <person name="Daum C."/>
            <person name="Ezra D."/>
            <person name="Gonzalez J."/>
            <person name="Henrissat B."/>
            <person name="Kuo A."/>
            <person name="Liang C."/>
            <person name="Lipzen A."/>
            <person name="Lutzoni F."/>
            <person name="Magnuson J."/>
            <person name="Mondo S."/>
            <person name="Nolan M."/>
            <person name="Ohm R."/>
            <person name="Pangilinan J."/>
            <person name="Park H.-J."/>
            <person name="Ramirez L."/>
            <person name="Alfaro M."/>
            <person name="Sun H."/>
            <person name="Tritt A."/>
            <person name="Yoshinaga Y."/>
            <person name="Zwiers L.-H."/>
            <person name="Turgeon B."/>
            <person name="Goodwin S."/>
            <person name="Spatafora J."/>
            <person name="Crous P."/>
            <person name="Grigoriev I."/>
        </authorList>
    </citation>
    <scope>NUCLEOTIDE SEQUENCE</scope>
    <source>
        <strain evidence="10">CBS 130266</strain>
    </source>
</reference>
<dbReference type="GO" id="GO:0006890">
    <property type="term" value="P:retrograde vesicle-mediated transport, Golgi to endoplasmic reticulum"/>
    <property type="evidence" value="ECO:0007669"/>
    <property type="project" value="TreeGrafter"/>
</dbReference>
<evidence type="ECO:0000256" key="2">
    <source>
        <dbReference type="ARBA" id="ARBA00009063"/>
    </source>
</evidence>
<dbReference type="PANTHER" id="PTHR15959:SF0">
    <property type="entry name" value="SYNTAXIN-18"/>
    <property type="match status" value="1"/>
</dbReference>
<keyword evidence="4" id="KW-0812">Transmembrane</keyword>
<keyword evidence="8" id="KW-0472">Membrane</keyword>
<dbReference type="GO" id="GO:0015031">
    <property type="term" value="P:protein transport"/>
    <property type="evidence" value="ECO:0007669"/>
    <property type="project" value="UniProtKB-KW"/>
</dbReference>
<dbReference type="InterPro" id="IPR000727">
    <property type="entry name" value="T_SNARE_dom"/>
</dbReference>
<dbReference type="PANTHER" id="PTHR15959">
    <property type="entry name" value="SYNTAXIN-18"/>
    <property type="match status" value="1"/>
</dbReference>
<keyword evidence="3" id="KW-0813">Transport</keyword>
<name>A0A9P4NJL6_9PEZI</name>
<gene>
    <name evidence="10" type="ORF">EJ08DRAFT_422385</name>
</gene>
<dbReference type="EMBL" id="MU007077">
    <property type="protein sequence ID" value="KAF2423776.1"/>
    <property type="molecule type" value="Genomic_DNA"/>
</dbReference>
<sequence>MDITFQFSDCLSRNGAHRLEPFIFDISAIDKFLQEAYQINSRITELTIYLRTIRSSYLTLQPHRTRNKRNVLADSTSSFAPVDKTQPLTDAQRTHIDAQTRQVLTTISTAIKQLSEAARASSDLDSSLSQQKRHKEGLGLLGRWAAGGGIKEKSPAELEEEAASETIRMHRDGVLWFLQRRLEAAGEMQRSMVEIRVNREVERSRSVLYKARGTSAMGMIDGLGQGGSNNLGGEQAWKGSSTMSGMDIEQDQQQRDMLESMLSPEQVQMFEKEQQDMLKHYSDELNKIRTAESSLMEISSLQSELAQNLEMQSENISQLVADSFNTAENVQQGNQQLKKAAERGSTAQMVFYATCGLCTFLTLWDLIF</sequence>
<dbReference type="GO" id="GO:0031201">
    <property type="term" value="C:SNARE complex"/>
    <property type="evidence" value="ECO:0007669"/>
    <property type="project" value="TreeGrafter"/>
</dbReference>
<dbReference type="OrthoDB" id="342981at2759"/>
<evidence type="ECO:0000256" key="3">
    <source>
        <dbReference type="ARBA" id="ARBA00022448"/>
    </source>
</evidence>
<proteinExistence type="inferred from homology"/>
<keyword evidence="5" id="KW-0653">Protein transport</keyword>
<comment type="subcellular location">
    <subcellularLocation>
        <location evidence="1">Membrane</location>
        <topology evidence="1">Single-pass type IV membrane protein</topology>
    </subcellularLocation>
</comment>
<comment type="similarity">
    <text evidence="2">Belongs to the syntaxin family.</text>
</comment>
<evidence type="ECO:0000256" key="4">
    <source>
        <dbReference type="ARBA" id="ARBA00022692"/>
    </source>
</evidence>
<dbReference type="AlphaFoldDB" id="A0A9P4NJL6"/>